<evidence type="ECO:0000259" key="9">
    <source>
        <dbReference type="Pfam" id="PF12704"/>
    </source>
</evidence>
<proteinExistence type="inferred from homology"/>
<dbReference type="EMBL" id="SDMQ01000009">
    <property type="protein sequence ID" value="TBT84055.1"/>
    <property type="molecule type" value="Genomic_DNA"/>
</dbReference>
<comment type="similarity">
    <text evidence="6">Belongs to the ABC-4 integral membrane protein family.</text>
</comment>
<dbReference type="AlphaFoldDB" id="A0A4Q9KCT4"/>
<dbReference type="InterPro" id="IPR003838">
    <property type="entry name" value="ABC3_permease_C"/>
</dbReference>
<feature type="transmembrane region" description="Helical" evidence="7">
    <location>
        <begin position="329"/>
        <end position="358"/>
    </location>
</feature>
<evidence type="ECO:0000256" key="5">
    <source>
        <dbReference type="ARBA" id="ARBA00023136"/>
    </source>
</evidence>
<gene>
    <name evidence="10" type="ORF">ET989_09885</name>
</gene>
<evidence type="ECO:0000256" key="6">
    <source>
        <dbReference type="ARBA" id="ARBA00038076"/>
    </source>
</evidence>
<organism evidence="10 11">
    <name type="scientific">Propioniciclava sinopodophylli</name>
    <dbReference type="NCBI Taxonomy" id="1837344"/>
    <lineage>
        <taxon>Bacteria</taxon>
        <taxon>Bacillati</taxon>
        <taxon>Actinomycetota</taxon>
        <taxon>Actinomycetes</taxon>
        <taxon>Propionibacteriales</taxon>
        <taxon>Propionibacteriaceae</taxon>
        <taxon>Propioniciclava</taxon>
    </lineage>
</organism>
<dbReference type="Pfam" id="PF02687">
    <property type="entry name" value="FtsX"/>
    <property type="match status" value="1"/>
</dbReference>
<dbReference type="PANTHER" id="PTHR30572">
    <property type="entry name" value="MEMBRANE COMPONENT OF TRANSPORTER-RELATED"/>
    <property type="match status" value="1"/>
</dbReference>
<evidence type="ECO:0000256" key="4">
    <source>
        <dbReference type="ARBA" id="ARBA00022989"/>
    </source>
</evidence>
<dbReference type="InterPro" id="IPR050250">
    <property type="entry name" value="Macrolide_Exporter_MacB"/>
</dbReference>
<dbReference type="Pfam" id="PF12704">
    <property type="entry name" value="MacB_PCD"/>
    <property type="match status" value="1"/>
</dbReference>
<evidence type="ECO:0000256" key="7">
    <source>
        <dbReference type="SAM" id="Phobius"/>
    </source>
</evidence>
<keyword evidence="11" id="KW-1185">Reference proteome</keyword>
<comment type="subcellular location">
    <subcellularLocation>
        <location evidence="1">Cell membrane</location>
        <topology evidence="1">Multi-pass membrane protein</topology>
    </subcellularLocation>
</comment>
<reference evidence="10 11" key="1">
    <citation type="submission" date="2019-01" db="EMBL/GenBank/DDBJ databases">
        <title>Lactibacter flavus gen. nov., sp. nov., a novel bacterium of the family Propionibacteriaceae isolated from raw milk and dairy products.</title>
        <authorList>
            <person name="Huptas C."/>
            <person name="Wenning M."/>
            <person name="Breitenwieser F."/>
            <person name="Doll E."/>
            <person name="Von Neubeck M."/>
            <person name="Busse H.-J."/>
            <person name="Scherer S."/>
        </authorList>
    </citation>
    <scope>NUCLEOTIDE SEQUENCE [LARGE SCALE GENOMIC DNA]</scope>
    <source>
        <strain evidence="10 11">KCTC 33808</strain>
    </source>
</reference>
<feature type="domain" description="ABC3 transporter permease C-terminal" evidence="8">
    <location>
        <begin position="288"/>
        <end position="399"/>
    </location>
</feature>
<sequence length="407" mass="41843">MTWWETLRLALDAIVAHRVRSILTTLGITIGIAAVTLSVGMAQGATASISSEIGSLGSNLLTVQAGYFSHDGGQPMDPSTMPTLSMEDAEALSDPTIAPDIAAAAPAIQSGFELAARDTSIGTQAEATTPAWLAVQSRTLAVGEFFTPEQYDDGAAVVVLGSNSASQLFGDPGAAVGQTVTANSTSLLVIGVLEQSGGMMSTDDLAVIPLTTYRDRLSWGEEPIGAIYLQATSADRLTQAHQEAAALLAGRRGAATSEEAGIMIVSQQSLVQAMEQVTNVLTLLLGGIAAISLVVGGIGVMNIMLVSVQERVREIGLRKALGARRRTILAQFLTEAAMLALVGGALGLALSAGVAWLVTTLAEFPVPVSLPTVLLALGVSAAIGLVAGSYPASRASRLAPIDALRRE</sequence>
<evidence type="ECO:0000256" key="2">
    <source>
        <dbReference type="ARBA" id="ARBA00022475"/>
    </source>
</evidence>
<dbReference type="GO" id="GO:0022857">
    <property type="term" value="F:transmembrane transporter activity"/>
    <property type="evidence" value="ECO:0007669"/>
    <property type="project" value="TreeGrafter"/>
</dbReference>
<keyword evidence="5 7" id="KW-0472">Membrane</keyword>
<feature type="domain" description="MacB-like periplasmic core" evidence="9">
    <location>
        <begin position="21"/>
        <end position="246"/>
    </location>
</feature>
<evidence type="ECO:0000259" key="8">
    <source>
        <dbReference type="Pfam" id="PF02687"/>
    </source>
</evidence>
<keyword evidence="2" id="KW-1003">Cell membrane</keyword>
<keyword evidence="3 7" id="KW-0812">Transmembrane</keyword>
<evidence type="ECO:0000256" key="3">
    <source>
        <dbReference type="ARBA" id="ARBA00022692"/>
    </source>
</evidence>
<protein>
    <submittedName>
        <fullName evidence="10">FtsX-like permease family protein</fullName>
    </submittedName>
</protein>
<evidence type="ECO:0000256" key="1">
    <source>
        <dbReference type="ARBA" id="ARBA00004651"/>
    </source>
</evidence>
<feature type="transmembrane region" description="Helical" evidence="7">
    <location>
        <begin position="280"/>
        <end position="308"/>
    </location>
</feature>
<dbReference type="PANTHER" id="PTHR30572:SF4">
    <property type="entry name" value="ABC TRANSPORTER PERMEASE YTRF"/>
    <property type="match status" value="1"/>
</dbReference>
<evidence type="ECO:0000313" key="10">
    <source>
        <dbReference type="EMBL" id="TBT84055.1"/>
    </source>
</evidence>
<name>A0A4Q9KCT4_9ACTN</name>
<feature type="transmembrane region" description="Helical" evidence="7">
    <location>
        <begin position="370"/>
        <end position="390"/>
    </location>
</feature>
<dbReference type="InterPro" id="IPR025857">
    <property type="entry name" value="MacB_PCD"/>
</dbReference>
<dbReference type="GO" id="GO:0005886">
    <property type="term" value="C:plasma membrane"/>
    <property type="evidence" value="ECO:0007669"/>
    <property type="project" value="UniProtKB-SubCell"/>
</dbReference>
<comment type="caution">
    <text evidence="10">The sequence shown here is derived from an EMBL/GenBank/DDBJ whole genome shotgun (WGS) entry which is preliminary data.</text>
</comment>
<accession>A0A4Q9KCT4</accession>
<dbReference type="Proteomes" id="UP000292373">
    <property type="component" value="Unassembled WGS sequence"/>
</dbReference>
<dbReference type="OrthoDB" id="9780560at2"/>
<keyword evidence="4 7" id="KW-1133">Transmembrane helix</keyword>
<feature type="transmembrane region" description="Helical" evidence="7">
    <location>
        <begin position="21"/>
        <end position="42"/>
    </location>
</feature>
<evidence type="ECO:0000313" key="11">
    <source>
        <dbReference type="Proteomes" id="UP000292373"/>
    </source>
</evidence>